<name>A0A364XXA8_9BACT</name>
<dbReference type="SUPFAM" id="SSF50199">
    <property type="entry name" value="Staphylococcal nuclease"/>
    <property type="match status" value="1"/>
</dbReference>
<dbReference type="GO" id="GO:0016787">
    <property type="term" value="F:hydrolase activity"/>
    <property type="evidence" value="ECO:0007669"/>
    <property type="project" value="UniProtKB-KW"/>
</dbReference>
<dbReference type="PANTHER" id="PTHR12302">
    <property type="entry name" value="EBNA2 BINDING PROTEIN P100"/>
    <property type="match status" value="1"/>
</dbReference>
<dbReference type="Pfam" id="PF00565">
    <property type="entry name" value="SNase"/>
    <property type="match status" value="1"/>
</dbReference>
<dbReference type="SMART" id="SM00318">
    <property type="entry name" value="SNc"/>
    <property type="match status" value="1"/>
</dbReference>
<feature type="domain" description="TNase-like" evidence="4">
    <location>
        <begin position="20"/>
        <end position="141"/>
    </location>
</feature>
<dbReference type="Gene3D" id="2.40.50.90">
    <property type="match status" value="1"/>
</dbReference>
<dbReference type="PANTHER" id="PTHR12302:SF3">
    <property type="entry name" value="SERINE_THREONINE-PROTEIN KINASE 31"/>
    <property type="match status" value="1"/>
</dbReference>
<dbReference type="GO" id="GO:0004519">
    <property type="term" value="F:endonuclease activity"/>
    <property type="evidence" value="ECO:0007669"/>
    <property type="project" value="UniProtKB-KW"/>
</dbReference>
<keyword evidence="3" id="KW-0378">Hydrolase</keyword>
<dbReference type="EMBL" id="QMFY01000014">
    <property type="protein sequence ID" value="RAV98921.1"/>
    <property type="molecule type" value="Genomic_DNA"/>
</dbReference>
<proteinExistence type="predicted"/>
<dbReference type="GO" id="GO:0003676">
    <property type="term" value="F:nucleic acid binding"/>
    <property type="evidence" value="ECO:0007669"/>
    <property type="project" value="InterPro"/>
</dbReference>
<evidence type="ECO:0000259" key="4">
    <source>
        <dbReference type="PROSITE" id="PS50830"/>
    </source>
</evidence>
<dbReference type="InterPro" id="IPR002071">
    <property type="entry name" value="Thermonucl_AS"/>
</dbReference>
<evidence type="ECO:0000256" key="1">
    <source>
        <dbReference type="ARBA" id="ARBA00022722"/>
    </source>
</evidence>
<gene>
    <name evidence="5" type="ORF">DQQ10_21725</name>
</gene>
<sequence>MIRTFFCIILFQLFIVIGYAQIKGKVVKISDGDTFTVLTASNETVKVRLHGIDCPEKSQDFGQVAKQHLSNLIFNRQVKIIKKNVDRYGRVVGVVFADTINVNEHLLSSGLAWHFKKYDTNPVWAKLETNAKSKRLGLWSMSNSVPPWMFRKNKTKSIK</sequence>
<dbReference type="RefSeq" id="WP_112749030.1">
    <property type="nucleotide sequence ID" value="NZ_QMFY01000014.1"/>
</dbReference>
<dbReference type="PROSITE" id="PS50830">
    <property type="entry name" value="TNASE_3"/>
    <property type="match status" value="1"/>
</dbReference>
<dbReference type="InterPro" id="IPR035437">
    <property type="entry name" value="SNase_OB-fold_sf"/>
</dbReference>
<reference evidence="5 6" key="1">
    <citation type="submission" date="2018-06" db="EMBL/GenBank/DDBJ databases">
        <title>Chryseolinea flavus sp. nov., a member of the phylum Bacteroidetes isolated from soil.</title>
        <authorList>
            <person name="Li Y."/>
            <person name="Wang J."/>
        </authorList>
    </citation>
    <scope>NUCLEOTIDE SEQUENCE [LARGE SCALE GENOMIC DNA]</scope>
    <source>
        <strain evidence="5 6">SDU1-6</strain>
    </source>
</reference>
<keyword evidence="1" id="KW-0540">Nuclease</keyword>
<protein>
    <recommendedName>
        <fullName evidence="4">TNase-like domain-containing protein</fullName>
    </recommendedName>
</protein>
<evidence type="ECO:0000256" key="2">
    <source>
        <dbReference type="ARBA" id="ARBA00022759"/>
    </source>
</evidence>
<keyword evidence="2" id="KW-0255">Endonuclease</keyword>
<dbReference type="Proteomes" id="UP000251889">
    <property type="component" value="Unassembled WGS sequence"/>
</dbReference>
<organism evidence="5 6">
    <name type="scientific">Pseudochryseolinea flava</name>
    <dbReference type="NCBI Taxonomy" id="2059302"/>
    <lineage>
        <taxon>Bacteria</taxon>
        <taxon>Pseudomonadati</taxon>
        <taxon>Bacteroidota</taxon>
        <taxon>Cytophagia</taxon>
        <taxon>Cytophagales</taxon>
        <taxon>Fulvivirgaceae</taxon>
        <taxon>Pseudochryseolinea</taxon>
    </lineage>
</organism>
<dbReference type="PROSITE" id="PS01284">
    <property type="entry name" value="TNASE_2"/>
    <property type="match status" value="1"/>
</dbReference>
<dbReference type="AlphaFoldDB" id="A0A364XXA8"/>
<keyword evidence="6" id="KW-1185">Reference proteome</keyword>
<dbReference type="GO" id="GO:0005737">
    <property type="term" value="C:cytoplasm"/>
    <property type="evidence" value="ECO:0007669"/>
    <property type="project" value="TreeGrafter"/>
</dbReference>
<evidence type="ECO:0000313" key="5">
    <source>
        <dbReference type="EMBL" id="RAV98921.1"/>
    </source>
</evidence>
<comment type="caution">
    <text evidence="5">The sequence shown here is derived from an EMBL/GenBank/DDBJ whole genome shotgun (WGS) entry which is preliminary data.</text>
</comment>
<evidence type="ECO:0000256" key="3">
    <source>
        <dbReference type="ARBA" id="ARBA00022801"/>
    </source>
</evidence>
<dbReference type="OrthoDB" id="9805504at2"/>
<evidence type="ECO:0000313" key="6">
    <source>
        <dbReference type="Proteomes" id="UP000251889"/>
    </source>
</evidence>
<dbReference type="InterPro" id="IPR016071">
    <property type="entry name" value="Staphylococal_nuclease_OB-fold"/>
</dbReference>
<accession>A0A364XXA8</accession>